<dbReference type="PANTHER" id="PTHR46469">
    <property type="entry name" value="TRANSCRIPTION INITIATION FACTOR TFIID SUBUNIT 8"/>
    <property type="match status" value="1"/>
</dbReference>
<keyword evidence="6" id="KW-0539">Nucleus</keyword>
<comment type="subcellular location">
    <subcellularLocation>
        <location evidence="1">Nucleus</location>
    </subcellularLocation>
</comment>
<dbReference type="Proteomes" id="UP000242287">
    <property type="component" value="Unassembled WGS sequence"/>
</dbReference>
<dbReference type="InterPro" id="IPR019473">
    <property type="entry name" value="TFIID_su8_C"/>
</dbReference>
<protein>
    <recommendedName>
        <fullName evidence="3">Transcription initiation factor TFIID subunit 8</fullName>
    </recommendedName>
</protein>
<dbReference type="GO" id="GO:0005669">
    <property type="term" value="C:transcription factor TFIID complex"/>
    <property type="evidence" value="ECO:0007669"/>
    <property type="project" value="InterPro"/>
</dbReference>
<dbReference type="GO" id="GO:0046982">
    <property type="term" value="F:protein heterodimerization activity"/>
    <property type="evidence" value="ECO:0007669"/>
    <property type="project" value="InterPro"/>
</dbReference>
<evidence type="ECO:0000313" key="10">
    <source>
        <dbReference type="EMBL" id="PFH50540.1"/>
    </source>
</evidence>
<evidence type="ECO:0000313" key="11">
    <source>
        <dbReference type="Proteomes" id="UP000242287"/>
    </source>
</evidence>
<keyword evidence="4" id="KW-0805">Transcription regulation</keyword>
<feature type="compositionally biased region" description="Low complexity" evidence="7">
    <location>
        <begin position="48"/>
        <end position="58"/>
    </location>
</feature>
<feature type="compositionally biased region" description="Pro residues" evidence="7">
    <location>
        <begin position="176"/>
        <end position="186"/>
    </location>
</feature>
<dbReference type="AlphaFoldDB" id="A0A2A9NS76"/>
<feature type="region of interest" description="Disordered" evidence="7">
    <location>
        <begin position="157"/>
        <end position="192"/>
    </location>
</feature>
<dbReference type="EMBL" id="KZ302001">
    <property type="protein sequence ID" value="PFH50540.1"/>
    <property type="molecule type" value="Genomic_DNA"/>
</dbReference>
<dbReference type="Gene3D" id="1.10.20.10">
    <property type="entry name" value="Histone, subunit A"/>
    <property type="match status" value="1"/>
</dbReference>
<dbReference type="Pfam" id="PF10406">
    <property type="entry name" value="TAF8_C"/>
    <property type="match status" value="1"/>
</dbReference>
<dbReference type="OrthoDB" id="2193813at2759"/>
<comment type="similarity">
    <text evidence="2">Belongs to the TAF8 family.</text>
</comment>
<dbReference type="GO" id="GO:0006367">
    <property type="term" value="P:transcription initiation at RNA polymerase II promoter"/>
    <property type="evidence" value="ECO:0007669"/>
    <property type="project" value="TreeGrafter"/>
</dbReference>
<keyword evidence="5" id="KW-0804">Transcription</keyword>
<name>A0A2A9NS76_9AGAR</name>
<evidence type="ECO:0000256" key="5">
    <source>
        <dbReference type="ARBA" id="ARBA00023163"/>
    </source>
</evidence>
<feature type="compositionally biased region" description="Low complexity" evidence="7">
    <location>
        <begin position="166"/>
        <end position="175"/>
    </location>
</feature>
<dbReference type="PANTHER" id="PTHR46469:SF1">
    <property type="entry name" value="TRANSCRIPTION INITIATION FACTOR TFIID SUBUNIT 8"/>
    <property type="match status" value="1"/>
</dbReference>
<dbReference type="InterPro" id="IPR037818">
    <property type="entry name" value="TAF8"/>
</dbReference>
<dbReference type="CDD" id="cd00076">
    <property type="entry name" value="HFD_SF"/>
    <property type="match status" value="1"/>
</dbReference>
<feature type="domain" description="Transcription factor TFIID subunit 8 C-terminal" evidence="9">
    <location>
        <begin position="206"/>
        <end position="252"/>
    </location>
</feature>
<organism evidence="10 11">
    <name type="scientific">Amanita thiersii Skay4041</name>
    <dbReference type="NCBI Taxonomy" id="703135"/>
    <lineage>
        <taxon>Eukaryota</taxon>
        <taxon>Fungi</taxon>
        <taxon>Dikarya</taxon>
        <taxon>Basidiomycota</taxon>
        <taxon>Agaricomycotina</taxon>
        <taxon>Agaricomycetes</taxon>
        <taxon>Agaricomycetidae</taxon>
        <taxon>Agaricales</taxon>
        <taxon>Pluteineae</taxon>
        <taxon>Amanitaceae</taxon>
        <taxon>Amanita</taxon>
    </lineage>
</organism>
<dbReference type="STRING" id="703135.A0A2A9NS76"/>
<evidence type="ECO:0000256" key="6">
    <source>
        <dbReference type="ARBA" id="ARBA00023242"/>
    </source>
</evidence>
<feature type="domain" description="Bromodomain associated" evidence="8">
    <location>
        <begin position="79"/>
        <end position="148"/>
    </location>
</feature>
<evidence type="ECO:0000256" key="2">
    <source>
        <dbReference type="ARBA" id="ARBA00008767"/>
    </source>
</evidence>
<proteinExistence type="inferred from homology"/>
<gene>
    <name evidence="10" type="ORF">AMATHDRAFT_75529</name>
</gene>
<evidence type="ECO:0000259" key="8">
    <source>
        <dbReference type="Pfam" id="PF07524"/>
    </source>
</evidence>
<reference evidence="10 11" key="1">
    <citation type="submission" date="2014-02" db="EMBL/GenBank/DDBJ databases">
        <title>Transposable element dynamics among asymbiotic and ectomycorrhizal Amanita fungi.</title>
        <authorList>
            <consortium name="DOE Joint Genome Institute"/>
            <person name="Hess J."/>
            <person name="Skrede I."/>
            <person name="Wolfe B."/>
            <person name="LaButti K."/>
            <person name="Ohm R.A."/>
            <person name="Grigoriev I.V."/>
            <person name="Pringle A."/>
        </authorList>
    </citation>
    <scope>NUCLEOTIDE SEQUENCE [LARGE SCALE GENOMIC DNA]</scope>
    <source>
        <strain evidence="10 11">SKay4041</strain>
    </source>
</reference>
<evidence type="ECO:0000256" key="1">
    <source>
        <dbReference type="ARBA" id="ARBA00004123"/>
    </source>
</evidence>
<sequence>MAYNPYTPTTSPAYVAHYAHNPSPSITSTSLPYFPALTQHSQALYASLSQQHSTSSDSQSHHHSEQQQPDHTTVTPAVASQTLRKLILYELCNANFDSAHRVALERIENQVVAFIECLFERAHAYSNLSNRSGPIASDLLLACDDFNIPLKDLSKLKRKHARNRRSSTSSLLPTLVPAPPRSPPPEVLSSDDEDTATIIPLTLRGIPNYFPALPPKHTYLRTPPSPPKKAALPSLEKKLKTAALVQESLKNLLIATEENVNQEDAELLGHIVNWEMGIHPRKRWKITNSHP</sequence>
<dbReference type="Pfam" id="PF07524">
    <property type="entry name" value="Bromo_TP"/>
    <property type="match status" value="1"/>
</dbReference>
<evidence type="ECO:0000259" key="9">
    <source>
        <dbReference type="Pfam" id="PF10406"/>
    </source>
</evidence>
<dbReference type="InterPro" id="IPR006565">
    <property type="entry name" value="BTP"/>
</dbReference>
<evidence type="ECO:0000256" key="3">
    <source>
        <dbReference type="ARBA" id="ARBA00017307"/>
    </source>
</evidence>
<evidence type="ECO:0000256" key="4">
    <source>
        <dbReference type="ARBA" id="ARBA00023015"/>
    </source>
</evidence>
<keyword evidence="11" id="KW-1185">Reference proteome</keyword>
<dbReference type="InterPro" id="IPR009072">
    <property type="entry name" value="Histone-fold"/>
</dbReference>
<accession>A0A2A9NS76</accession>
<feature type="region of interest" description="Disordered" evidence="7">
    <location>
        <begin position="48"/>
        <end position="74"/>
    </location>
</feature>
<evidence type="ECO:0000256" key="7">
    <source>
        <dbReference type="SAM" id="MobiDB-lite"/>
    </source>
</evidence>